<evidence type="ECO:0000313" key="1">
    <source>
        <dbReference type="EMBL" id="GAA4095202.1"/>
    </source>
</evidence>
<gene>
    <name evidence="1" type="ORF">GCM10022214_67750</name>
</gene>
<organism evidence="1 2">
    <name type="scientific">Actinomadura miaoliensis</name>
    <dbReference type="NCBI Taxonomy" id="430685"/>
    <lineage>
        <taxon>Bacteria</taxon>
        <taxon>Bacillati</taxon>
        <taxon>Actinomycetota</taxon>
        <taxon>Actinomycetes</taxon>
        <taxon>Streptosporangiales</taxon>
        <taxon>Thermomonosporaceae</taxon>
        <taxon>Actinomadura</taxon>
    </lineage>
</organism>
<dbReference type="EMBL" id="BAAAZG010000052">
    <property type="protein sequence ID" value="GAA4095202.1"/>
    <property type="molecule type" value="Genomic_DNA"/>
</dbReference>
<sequence>MAVRIWDRLLDRETRAPSGRGTLGRLIFVPGTRALSLNGVPARPGRFLATDNAWTLWDGTERRSTQGEFGHAPVPAGITAHAVVSIGRRLAALIEEGAPADRWLDETPLMGGADMDDRLATRRIDEQIALRLPHLRAACHRPVTRLRTVYEVVPASRARRITPRAVVRLAAHSEDWAGLRPDSVRPARLLDPGRETHLDFYENRVLARLVDHLWEYVHTRLVEVGQIEAMLDDIGLYARDASERPWRVSHYMFHLIEGLVRNDERRERVRQVQEDLGRLHNILVELRGPMILPGVHRRVDVGVTLRATNVFANDDRYRNVAELWRAWVAARGGTERDGESADRSEAWCHAFTQYTALLLLQAFAQLDLLSDGPFHPDGPPLPLGEGIDLTWTSTGTFVVARDGRAVLRVVPIPHSLTASRRSEQVAEEIDALTAAKGMSPRTLVVYPGQRAERTDLPLPLRLRAFQGCDAPAPVAGGPLLPVSPLEIDSVTRLARSLRHALVQGLVDDYPAVIACPAEYARTIAEGVDWLAAAPDGLRMLRPPAPHELATARRRIDKLGVTTAQFMQRGGNSDLIERLGTDLSAAAERMAAFLRCPLCRAVSADPARTLRLRDDETFTSTCDVCDTVWELRRCGSCDNRYPVLRADDSDASHVFDGDEIDRRFGSETLSARCWTRPAVSYCPHCGVCGEAAKLTTTCQRCPAAPPTG</sequence>
<keyword evidence="2" id="KW-1185">Reference proteome</keyword>
<dbReference type="Proteomes" id="UP001500683">
    <property type="component" value="Unassembled WGS sequence"/>
</dbReference>
<reference evidence="2" key="1">
    <citation type="journal article" date="2019" name="Int. J. Syst. Evol. Microbiol.">
        <title>The Global Catalogue of Microorganisms (GCM) 10K type strain sequencing project: providing services to taxonomists for standard genome sequencing and annotation.</title>
        <authorList>
            <consortium name="The Broad Institute Genomics Platform"/>
            <consortium name="The Broad Institute Genome Sequencing Center for Infectious Disease"/>
            <person name="Wu L."/>
            <person name="Ma J."/>
        </authorList>
    </citation>
    <scope>NUCLEOTIDE SEQUENCE [LARGE SCALE GENOMIC DNA]</scope>
    <source>
        <strain evidence="2">JCM 16702</strain>
    </source>
</reference>
<name>A0ABP7WRT1_9ACTN</name>
<dbReference type="RefSeq" id="WP_344955766.1">
    <property type="nucleotide sequence ID" value="NZ_BAAAZG010000052.1"/>
</dbReference>
<evidence type="ECO:0008006" key="3">
    <source>
        <dbReference type="Google" id="ProtNLM"/>
    </source>
</evidence>
<proteinExistence type="predicted"/>
<comment type="caution">
    <text evidence="1">The sequence shown here is derived from an EMBL/GenBank/DDBJ whole genome shotgun (WGS) entry which is preliminary data.</text>
</comment>
<evidence type="ECO:0000313" key="2">
    <source>
        <dbReference type="Proteomes" id="UP001500683"/>
    </source>
</evidence>
<accession>A0ABP7WRT1</accession>
<protein>
    <recommendedName>
        <fullName evidence="3">DUF2357 domain-containing protein</fullName>
    </recommendedName>
</protein>